<dbReference type="InterPro" id="IPR000529">
    <property type="entry name" value="Ribosomal_bS6"/>
</dbReference>
<keyword evidence="2 8" id="KW-0699">rRNA-binding</keyword>
<evidence type="ECO:0000256" key="6">
    <source>
        <dbReference type="ARBA" id="ARBA00035104"/>
    </source>
</evidence>
<evidence type="ECO:0000313" key="10">
    <source>
        <dbReference type="EMBL" id="MBB5887950.1"/>
    </source>
</evidence>
<evidence type="ECO:0000256" key="3">
    <source>
        <dbReference type="ARBA" id="ARBA00022884"/>
    </source>
</evidence>
<dbReference type="NCBIfam" id="TIGR00166">
    <property type="entry name" value="S6"/>
    <property type="match status" value="1"/>
</dbReference>
<keyword evidence="4 8" id="KW-0689">Ribosomal protein</keyword>
<feature type="region of interest" description="Disordered" evidence="9">
    <location>
        <begin position="102"/>
        <end position="133"/>
    </location>
</feature>
<organism evidence="10 11">
    <name type="scientific">Lactovum miscens</name>
    <dbReference type="NCBI Taxonomy" id="190387"/>
    <lineage>
        <taxon>Bacteria</taxon>
        <taxon>Bacillati</taxon>
        <taxon>Bacillota</taxon>
        <taxon>Bacilli</taxon>
        <taxon>Lactobacillales</taxon>
        <taxon>Streptococcaceae</taxon>
        <taxon>Lactovum</taxon>
    </lineage>
</organism>
<evidence type="ECO:0000256" key="7">
    <source>
        <dbReference type="ARBA" id="ARBA00035294"/>
    </source>
</evidence>
<gene>
    <name evidence="8" type="primary">rpsF</name>
    <name evidence="10" type="ORF">HNQ37_000840</name>
</gene>
<dbReference type="FunFam" id="3.30.70.60:FF:000002">
    <property type="entry name" value="30S ribosomal protein S6"/>
    <property type="match status" value="1"/>
</dbReference>
<dbReference type="Gene3D" id="3.30.70.60">
    <property type="match status" value="1"/>
</dbReference>
<dbReference type="Pfam" id="PF01250">
    <property type="entry name" value="Ribosomal_S6"/>
    <property type="match status" value="1"/>
</dbReference>
<dbReference type="GO" id="GO:0070181">
    <property type="term" value="F:small ribosomal subunit rRNA binding"/>
    <property type="evidence" value="ECO:0007669"/>
    <property type="project" value="TreeGrafter"/>
</dbReference>
<dbReference type="GO" id="GO:0005840">
    <property type="term" value="C:ribosome"/>
    <property type="evidence" value="ECO:0007669"/>
    <property type="project" value="UniProtKB-KW"/>
</dbReference>
<dbReference type="Proteomes" id="UP000562464">
    <property type="component" value="Unassembled WGS sequence"/>
</dbReference>
<evidence type="ECO:0000256" key="8">
    <source>
        <dbReference type="HAMAP-Rule" id="MF_00360"/>
    </source>
</evidence>
<dbReference type="InterPro" id="IPR014717">
    <property type="entry name" value="Transl_elong_EF1B/ribsomal_bS6"/>
</dbReference>
<dbReference type="CDD" id="cd00473">
    <property type="entry name" value="bS6"/>
    <property type="match status" value="1"/>
</dbReference>
<dbReference type="HAMAP" id="MF_00360">
    <property type="entry name" value="Ribosomal_bS6"/>
    <property type="match status" value="1"/>
</dbReference>
<keyword evidence="5 8" id="KW-0687">Ribonucleoprotein</keyword>
<dbReference type="SUPFAM" id="SSF54995">
    <property type="entry name" value="Ribosomal protein S6"/>
    <property type="match status" value="1"/>
</dbReference>
<evidence type="ECO:0000256" key="2">
    <source>
        <dbReference type="ARBA" id="ARBA00022730"/>
    </source>
</evidence>
<comment type="caution">
    <text evidence="10">The sequence shown here is derived from an EMBL/GenBank/DDBJ whole genome shotgun (WGS) entry which is preliminary data.</text>
</comment>
<dbReference type="AlphaFoldDB" id="A0A841C9T6"/>
<sequence>MTKYELLYIIRPNIDDAAKTALVERFDGVLTDNGATIVESKTWEKRRLAYEVKDFKEGIYQIINLEAESDSAALSEFDRLAKISPDILRHMFVIVEEFVAPKAPKASRKAKTEDTEVAEEIAAPAAEATVEAE</sequence>
<feature type="compositionally biased region" description="Low complexity" evidence="9">
    <location>
        <begin position="120"/>
        <end position="133"/>
    </location>
</feature>
<evidence type="ECO:0000256" key="1">
    <source>
        <dbReference type="ARBA" id="ARBA00009512"/>
    </source>
</evidence>
<dbReference type="GO" id="GO:1990904">
    <property type="term" value="C:ribonucleoprotein complex"/>
    <property type="evidence" value="ECO:0007669"/>
    <property type="project" value="UniProtKB-KW"/>
</dbReference>
<evidence type="ECO:0000256" key="4">
    <source>
        <dbReference type="ARBA" id="ARBA00022980"/>
    </source>
</evidence>
<keyword evidence="3 8" id="KW-0694">RNA-binding</keyword>
<reference evidence="10 11" key="1">
    <citation type="submission" date="2020-08" db="EMBL/GenBank/DDBJ databases">
        <title>Genomic Encyclopedia of Type Strains, Phase IV (KMG-IV): sequencing the most valuable type-strain genomes for metagenomic binning, comparative biology and taxonomic classification.</title>
        <authorList>
            <person name="Goeker M."/>
        </authorList>
    </citation>
    <scope>NUCLEOTIDE SEQUENCE [LARGE SCALE GENOMIC DNA]</scope>
    <source>
        <strain evidence="10 11">DSM 14925</strain>
    </source>
</reference>
<dbReference type="InterPro" id="IPR020814">
    <property type="entry name" value="Ribosomal_S6_plastid/chlpt"/>
</dbReference>
<dbReference type="GO" id="GO:0006412">
    <property type="term" value="P:translation"/>
    <property type="evidence" value="ECO:0007669"/>
    <property type="project" value="UniProtKB-UniRule"/>
</dbReference>
<dbReference type="PANTHER" id="PTHR21011">
    <property type="entry name" value="MITOCHONDRIAL 28S RIBOSOMAL PROTEIN S6"/>
    <property type="match status" value="1"/>
</dbReference>
<evidence type="ECO:0000313" key="11">
    <source>
        <dbReference type="Proteomes" id="UP000562464"/>
    </source>
</evidence>
<dbReference type="PANTHER" id="PTHR21011:SF1">
    <property type="entry name" value="SMALL RIBOSOMAL SUBUNIT PROTEIN BS6M"/>
    <property type="match status" value="1"/>
</dbReference>
<evidence type="ECO:0000256" key="5">
    <source>
        <dbReference type="ARBA" id="ARBA00023274"/>
    </source>
</evidence>
<accession>A0A841C9T6</accession>
<dbReference type="EMBL" id="JACHHV010000011">
    <property type="protein sequence ID" value="MBB5887950.1"/>
    <property type="molecule type" value="Genomic_DNA"/>
</dbReference>
<dbReference type="InterPro" id="IPR035980">
    <property type="entry name" value="Ribosomal_bS6_sf"/>
</dbReference>
<keyword evidence="11" id="KW-1185">Reference proteome</keyword>
<evidence type="ECO:0000256" key="9">
    <source>
        <dbReference type="SAM" id="MobiDB-lite"/>
    </source>
</evidence>
<protein>
    <recommendedName>
        <fullName evidence="7 8">Small ribosomal subunit protein bS6</fullName>
    </recommendedName>
</protein>
<name>A0A841C9T6_9LACT</name>
<comment type="function">
    <text evidence="6 8">Binds together with bS18 to 16S ribosomal RNA.</text>
</comment>
<comment type="similarity">
    <text evidence="1 8">Belongs to the bacterial ribosomal protein bS6 family.</text>
</comment>
<proteinExistence type="inferred from homology"/>
<dbReference type="GO" id="GO:0003735">
    <property type="term" value="F:structural constituent of ribosome"/>
    <property type="evidence" value="ECO:0007669"/>
    <property type="project" value="InterPro"/>
</dbReference>
<dbReference type="GO" id="GO:0005737">
    <property type="term" value="C:cytoplasm"/>
    <property type="evidence" value="ECO:0007669"/>
    <property type="project" value="UniProtKB-ARBA"/>
</dbReference>